<dbReference type="AlphaFoldDB" id="A0A6P6X997"/>
<gene>
    <name evidence="2" type="primary">LOC113741011</name>
</gene>
<protein>
    <submittedName>
        <fullName evidence="2">Uncharacterized mitochondrial protein AtMg00310-like</fullName>
    </submittedName>
</protein>
<dbReference type="PANTHER" id="PTHR33116">
    <property type="entry name" value="REVERSE TRANSCRIPTASE ZINC-BINDING DOMAIN-CONTAINING PROTEIN-RELATED-RELATED"/>
    <property type="match status" value="1"/>
</dbReference>
<dbReference type="OrthoDB" id="1938246at2759"/>
<keyword evidence="1" id="KW-1185">Reference proteome</keyword>
<accession>A0A6P6X997</accession>
<dbReference type="Proteomes" id="UP001652660">
    <property type="component" value="Chromosome 4c"/>
</dbReference>
<reference evidence="2" key="2">
    <citation type="submission" date="2025-08" db="UniProtKB">
        <authorList>
            <consortium name="RefSeq"/>
        </authorList>
    </citation>
    <scope>IDENTIFICATION</scope>
    <source>
        <tissue evidence="2">Leaves</tissue>
    </source>
</reference>
<organism evidence="1 2">
    <name type="scientific">Coffea arabica</name>
    <name type="common">Arabian coffee</name>
    <dbReference type="NCBI Taxonomy" id="13443"/>
    <lineage>
        <taxon>Eukaryota</taxon>
        <taxon>Viridiplantae</taxon>
        <taxon>Streptophyta</taxon>
        <taxon>Embryophyta</taxon>
        <taxon>Tracheophyta</taxon>
        <taxon>Spermatophyta</taxon>
        <taxon>Magnoliopsida</taxon>
        <taxon>eudicotyledons</taxon>
        <taxon>Gunneridae</taxon>
        <taxon>Pentapetalae</taxon>
        <taxon>asterids</taxon>
        <taxon>lamiids</taxon>
        <taxon>Gentianales</taxon>
        <taxon>Rubiaceae</taxon>
        <taxon>Ixoroideae</taxon>
        <taxon>Gardenieae complex</taxon>
        <taxon>Bertiereae - Coffeeae clade</taxon>
        <taxon>Coffeeae</taxon>
        <taxon>Coffea</taxon>
    </lineage>
</organism>
<evidence type="ECO:0000313" key="1">
    <source>
        <dbReference type="Proteomes" id="UP001652660"/>
    </source>
</evidence>
<sequence length="151" mass="17376">MVITRTKGQAFGFVKDSIKARLNSWKNKFLSTAGKEVLLKAVTMAMPTYTVSCFKLPIKLCKEIASLMAKCWWGEYEGKDKVHWCSWTKMMKAKMEGGLGFRNLQCFNKALLGKQIWRLIRYPNLLVSRILKAKYYPKNSILHCESPKNSS</sequence>
<dbReference type="RefSeq" id="XP_027124310.1">
    <property type="nucleotide sequence ID" value="XM_027268509.1"/>
</dbReference>
<name>A0A6P6X997_COFAR</name>
<reference evidence="1" key="1">
    <citation type="journal article" date="2025" name="Foods">
        <title>Unveiling the Microbial Signatures of Arabica Coffee Cherries: Insights into Ripeness Specific Diversity, Functional Traits, and Implications for Quality and Safety.</title>
        <authorList>
            <consortium name="RefSeq"/>
            <person name="Tenea G.N."/>
            <person name="Cifuentes V."/>
            <person name="Reyes P."/>
            <person name="Cevallos-Vallejos M."/>
        </authorList>
    </citation>
    <scope>NUCLEOTIDE SEQUENCE [LARGE SCALE GENOMIC DNA]</scope>
</reference>
<evidence type="ECO:0000313" key="2">
    <source>
        <dbReference type="RefSeq" id="XP_027124310.1"/>
    </source>
</evidence>
<proteinExistence type="predicted"/>
<dbReference type="GeneID" id="113741011"/>
<dbReference type="PANTHER" id="PTHR33116:SF86">
    <property type="entry name" value="REVERSE TRANSCRIPTASE DOMAIN-CONTAINING PROTEIN"/>
    <property type="match status" value="1"/>
</dbReference>